<dbReference type="PRINTS" id="PR00469">
    <property type="entry name" value="PNDRDTASEII"/>
</dbReference>
<keyword evidence="4" id="KW-0274">FAD</keyword>
<dbReference type="SUPFAM" id="SSF51905">
    <property type="entry name" value="FAD/NAD(P)-binding domain"/>
    <property type="match status" value="1"/>
</dbReference>
<feature type="transmembrane region" description="Helical" evidence="5">
    <location>
        <begin position="484"/>
        <end position="502"/>
    </location>
</feature>
<evidence type="ECO:0000259" key="6">
    <source>
        <dbReference type="Pfam" id="PF07992"/>
    </source>
</evidence>
<proteinExistence type="inferred from homology"/>
<evidence type="ECO:0000256" key="4">
    <source>
        <dbReference type="ARBA" id="ARBA00022827"/>
    </source>
</evidence>
<keyword evidence="3" id="KW-0285">Flavoprotein</keyword>
<accession>A0ABX7MP37</accession>
<comment type="similarity">
    <text evidence="2">Belongs to the FAD-dependent oxidoreductase family.</text>
</comment>
<dbReference type="RefSeq" id="WP_206643284.1">
    <property type="nucleotide sequence ID" value="NZ_CP071247.1"/>
</dbReference>
<keyword evidence="5" id="KW-0812">Transmembrane</keyword>
<evidence type="ECO:0000256" key="3">
    <source>
        <dbReference type="ARBA" id="ARBA00022630"/>
    </source>
</evidence>
<feature type="transmembrane region" description="Helical" evidence="5">
    <location>
        <begin position="589"/>
        <end position="611"/>
    </location>
</feature>
<dbReference type="Pfam" id="PF07992">
    <property type="entry name" value="Pyr_redox_2"/>
    <property type="match status" value="1"/>
</dbReference>
<keyword evidence="5" id="KW-0472">Membrane</keyword>
<feature type="transmembrane region" description="Helical" evidence="5">
    <location>
        <begin position="559"/>
        <end position="577"/>
    </location>
</feature>
<dbReference type="InterPro" id="IPR041575">
    <property type="entry name" value="Rubredoxin_C"/>
</dbReference>
<reference evidence="8 9" key="1">
    <citation type="submission" date="2021-03" db="EMBL/GenBank/DDBJ databases">
        <title>Genome sequencing of Marinobacter sp. LPB0319.</title>
        <authorList>
            <person name="Kim J."/>
        </authorList>
    </citation>
    <scope>NUCLEOTIDE SEQUENCE [LARGE SCALE GENOMIC DNA]</scope>
    <source>
        <strain evidence="8 9">LPB0319</strain>
    </source>
</reference>
<dbReference type="EMBL" id="CP071247">
    <property type="protein sequence ID" value="QSP94062.1"/>
    <property type="molecule type" value="Genomic_DNA"/>
</dbReference>
<feature type="transmembrane region" description="Helical" evidence="5">
    <location>
        <begin position="528"/>
        <end position="547"/>
    </location>
</feature>
<protein>
    <submittedName>
        <fullName evidence="8">NAD(P)/FAD-dependent oxidoreductase</fullName>
    </submittedName>
</protein>
<evidence type="ECO:0000313" key="9">
    <source>
        <dbReference type="Proteomes" id="UP000663555"/>
    </source>
</evidence>
<comment type="cofactor">
    <cofactor evidence="1">
        <name>FAD</name>
        <dbReference type="ChEBI" id="CHEBI:57692"/>
    </cofactor>
</comment>
<dbReference type="PANTHER" id="PTHR43429:SF3">
    <property type="entry name" value="NITRITE REDUCTASE [NAD(P)H]"/>
    <property type="match status" value="1"/>
</dbReference>
<feature type="transmembrane region" description="Helical" evidence="5">
    <location>
        <begin position="632"/>
        <end position="651"/>
    </location>
</feature>
<sequence length="652" mass="71053">MGTKFPAQQALYAPAQSLPDEPIIIVGNGPAGVHLLKELKRLGVDRPIIQFGREQSQPYDRVALSNLLQGKVTADSLLASLGDFSNVNFQSGNAIVSIQTDLRTVTDQQGLSYPYGALVLALGSRPHVPGIPGRKLSGVFTFRSINDVERLRSRHFRSRHCVVLGGGLLGIEAARGMLRYGTKVTVIHHAPFLMNRQLEPQSGDRLRHELEDKGLKVLLNSTITDILGHDRVEQVRLRGGEILDCDTVIFSTGIRPNIELARHAGIVVGQGIQINDQLQTSAPDVYAIGECSEHRGEIYGLVSPGLEQAAVLASRLSGANVCYQGSALASSLKVSDIPVNSAGTVSEYGPALIDCTLRHASDQHSRAITLYRGKLVGAAGTGEWPEFHRLQEAISKQLPVYPWQRRRFVRDGRLYTDDQILPDSAILCNCRRLTAGEIRGHMQEGMTTRQLCEASGAAQVCGSCEPLVARVAASPVEAKPISSFPLIAGLIALAYALLFYLVPPFPIQQSVLEPAWPKLWTSNVARQWTGYTLLSLIALGMVVSLAKRGPQGLLKRFKLARNAHLLLTLLMASVLLVHTGLQQSTNLNFALLSCAIALITLGGVTSIMVALEPRIQSLAFKSWKRRLASLHLFLAWPLPVLLGFHIVSVYYF</sequence>
<gene>
    <name evidence="8" type="ORF">LPB19_12775</name>
</gene>
<dbReference type="Proteomes" id="UP000663555">
    <property type="component" value="Chromosome"/>
</dbReference>
<dbReference type="Gene3D" id="1.10.10.1100">
    <property type="entry name" value="BFD-like [2Fe-2S]-binding domain"/>
    <property type="match status" value="1"/>
</dbReference>
<evidence type="ECO:0000313" key="8">
    <source>
        <dbReference type="EMBL" id="QSP94062.1"/>
    </source>
</evidence>
<keyword evidence="9" id="KW-1185">Reference proteome</keyword>
<name>A0ABX7MP37_9GAMM</name>
<evidence type="ECO:0000256" key="2">
    <source>
        <dbReference type="ARBA" id="ARBA00006442"/>
    </source>
</evidence>
<feature type="domain" description="NADH-rubredoxin oxidoreductase C-terminal" evidence="7">
    <location>
        <begin position="330"/>
        <end position="397"/>
    </location>
</feature>
<dbReference type="InterPro" id="IPR041854">
    <property type="entry name" value="BFD-like_2Fe2S-bd_dom_sf"/>
</dbReference>
<dbReference type="Pfam" id="PF18267">
    <property type="entry name" value="Rubredoxin_C"/>
    <property type="match status" value="1"/>
</dbReference>
<dbReference type="InterPro" id="IPR023753">
    <property type="entry name" value="FAD/NAD-binding_dom"/>
</dbReference>
<dbReference type="PANTHER" id="PTHR43429">
    <property type="entry name" value="PYRIDINE NUCLEOTIDE-DISULFIDE OXIDOREDUCTASE DOMAIN-CONTAINING"/>
    <property type="match status" value="1"/>
</dbReference>
<evidence type="ECO:0000256" key="5">
    <source>
        <dbReference type="SAM" id="Phobius"/>
    </source>
</evidence>
<evidence type="ECO:0000256" key="1">
    <source>
        <dbReference type="ARBA" id="ARBA00001974"/>
    </source>
</evidence>
<feature type="domain" description="FAD/NAD(P)-binding" evidence="6">
    <location>
        <begin position="23"/>
        <end position="296"/>
    </location>
</feature>
<keyword evidence="5" id="KW-1133">Transmembrane helix</keyword>
<organism evidence="8 9">
    <name type="scientific">Marinobacter salinisoli</name>
    <dbReference type="NCBI Taxonomy" id="2769486"/>
    <lineage>
        <taxon>Bacteria</taxon>
        <taxon>Pseudomonadati</taxon>
        <taxon>Pseudomonadota</taxon>
        <taxon>Gammaproteobacteria</taxon>
        <taxon>Pseudomonadales</taxon>
        <taxon>Marinobacteraceae</taxon>
        <taxon>Marinobacter</taxon>
    </lineage>
</organism>
<dbReference type="InterPro" id="IPR050260">
    <property type="entry name" value="FAD-bd_OxRdtase"/>
</dbReference>
<dbReference type="Gene3D" id="3.50.50.60">
    <property type="entry name" value="FAD/NAD(P)-binding domain"/>
    <property type="match status" value="2"/>
</dbReference>
<dbReference type="InterPro" id="IPR036188">
    <property type="entry name" value="FAD/NAD-bd_sf"/>
</dbReference>
<evidence type="ECO:0000259" key="7">
    <source>
        <dbReference type="Pfam" id="PF18267"/>
    </source>
</evidence>
<dbReference type="PRINTS" id="PR00368">
    <property type="entry name" value="FADPNR"/>
</dbReference>